<evidence type="ECO:0000313" key="3">
    <source>
        <dbReference type="Proteomes" id="UP000503222"/>
    </source>
</evidence>
<protein>
    <submittedName>
        <fullName evidence="2">Uncharacterized protein</fullName>
    </submittedName>
</protein>
<reference evidence="2 3" key="1">
    <citation type="submission" date="2020-03" db="EMBL/GenBank/DDBJ databases">
        <title>Sphingomonas sp. nov., isolated from fish.</title>
        <authorList>
            <person name="Hyun D.-W."/>
            <person name="Bae J.-W."/>
        </authorList>
    </citation>
    <scope>NUCLEOTIDE SEQUENCE [LARGE SCALE GENOMIC DNA]</scope>
    <source>
        <strain evidence="2 3">HDW15B</strain>
    </source>
</reference>
<proteinExistence type="predicted"/>
<name>A0A6G7YPA9_9SPHN</name>
<evidence type="ECO:0000313" key="2">
    <source>
        <dbReference type="EMBL" id="QIK78574.1"/>
    </source>
</evidence>
<dbReference type="AlphaFoldDB" id="A0A6G7YPA9"/>
<organism evidence="2 3">
    <name type="scientific">Sphingomonas piscis</name>
    <dbReference type="NCBI Taxonomy" id="2714943"/>
    <lineage>
        <taxon>Bacteria</taxon>
        <taxon>Pseudomonadati</taxon>
        <taxon>Pseudomonadota</taxon>
        <taxon>Alphaproteobacteria</taxon>
        <taxon>Sphingomonadales</taxon>
        <taxon>Sphingomonadaceae</taxon>
        <taxon>Sphingomonas</taxon>
    </lineage>
</organism>
<dbReference type="EMBL" id="CP049869">
    <property type="protein sequence ID" value="QIK78574.1"/>
    <property type="molecule type" value="Genomic_DNA"/>
</dbReference>
<dbReference type="KEGG" id="spii:G7077_06365"/>
<feature type="region of interest" description="Disordered" evidence="1">
    <location>
        <begin position="574"/>
        <end position="596"/>
    </location>
</feature>
<sequence>MLVYGDHQDEVGIADALASLLKRLAAIEASEPGIGRHAALVAALIEAGRLQQGVQDADFEQSGVDRITPAGQALGAFLTELAELVIASWRDPAAPIAALPKLRELKDAPDRLRLNLPEGYAFYAVYPEAYADAAERLRLDAPPKVIGLRSIGTSLAAIAAAALGAPPPVTVRPAGDPFDRKIEIDPELERDLLAQPAHYVVVDEGPGLSGSSFGAVADWLLAKGVPEQRIAFLPSHGGAPGVHAQPRHRERWPRIQKQVADLGSRLAGRVASWIEPLIGPLERAPMEISGGGWRPLLLVDENQWPPANPVWSPRKFLLRAGGAEWASSFVGLSEEGNRKLRIAQALHEAGFAARPAGLAHGFLVQRWHGEARPLHAAEPPLEEIASYLTARVRLDVPRPGASLAELLLMARRNAGLALGDWAAERLDAWTPCLSELQARVRPICSDNRMEPHEWIRLPNGKLFKADALDHHAAHDLIGCQDIAWDVVGTVEEFGLGAQQVRELVRAIEARTGRLVDAELMHFLSHAYLAFRLGQASMAAEMVGEPERRRWQHRIDVFGERLRVRLNNMEPVATPRISSLGRQPERTASGTNLHSQG</sequence>
<gene>
    <name evidence="2" type="ORF">G7077_06365</name>
</gene>
<dbReference type="Proteomes" id="UP000503222">
    <property type="component" value="Chromosome"/>
</dbReference>
<keyword evidence="3" id="KW-1185">Reference proteome</keyword>
<feature type="compositionally biased region" description="Polar residues" evidence="1">
    <location>
        <begin position="575"/>
        <end position="596"/>
    </location>
</feature>
<evidence type="ECO:0000256" key="1">
    <source>
        <dbReference type="SAM" id="MobiDB-lite"/>
    </source>
</evidence>
<accession>A0A6G7YPA9</accession>
<dbReference type="RefSeq" id="WP_166410967.1">
    <property type="nucleotide sequence ID" value="NZ_CP049869.1"/>
</dbReference>